<dbReference type="EMBL" id="PTRA01000002">
    <property type="protein sequence ID" value="PQA56907.1"/>
    <property type="molecule type" value="Genomic_DNA"/>
</dbReference>
<name>A0A2S7IJN0_9BACT</name>
<organism evidence="2 3">
    <name type="scientific">Siphonobacter curvatus</name>
    <dbReference type="NCBI Taxonomy" id="2094562"/>
    <lineage>
        <taxon>Bacteria</taxon>
        <taxon>Pseudomonadati</taxon>
        <taxon>Bacteroidota</taxon>
        <taxon>Cytophagia</taxon>
        <taxon>Cytophagales</taxon>
        <taxon>Cytophagaceae</taxon>
        <taxon>Siphonobacter</taxon>
    </lineage>
</organism>
<dbReference type="Proteomes" id="UP000239590">
    <property type="component" value="Unassembled WGS sequence"/>
</dbReference>
<dbReference type="RefSeq" id="WP_104714481.1">
    <property type="nucleotide sequence ID" value="NZ_PTRA01000002.1"/>
</dbReference>
<accession>A0A2S7IJN0</accession>
<keyword evidence="3" id="KW-1185">Reference proteome</keyword>
<evidence type="ECO:0000313" key="3">
    <source>
        <dbReference type="Proteomes" id="UP000239590"/>
    </source>
</evidence>
<proteinExistence type="predicted"/>
<feature type="region of interest" description="Disordered" evidence="1">
    <location>
        <begin position="148"/>
        <end position="175"/>
    </location>
</feature>
<dbReference type="OrthoDB" id="622493at2"/>
<gene>
    <name evidence="2" type="ORF">C5O19_16355</name>
</gene>
<comment type="caution">
    <text evidence="2">The sequence shown here is derived from an EMBL/GenBank/DDBJ whole genome shotgun (WGS) entry which is preliminary data.</text>
</comment>
<dbReference type="AlphaFoldDB" id="A0A2S7IJN0"/>
<protein>
    <submittedName>
        <fullName evidence="2">Uncharacterized protein</fullName>
    </submittedName>
</protein>
<evidence type="ECO:0000313" key="2">
    <source>
        <dbReference type="EMBL" id="PQA56907.1"/>
    </source>
</evidence>
<feature type="compositionally biased region" description="Basic residues" evidence="1">
    <location>
        <begin position="154"/>
        <end position="164"/>
    </location>
</feature>
<evidence type="ECO:0000256" key="1">
    <source>
        <dbReference type="SAM" id="MobiDB-lite"/>
    </source>
</evidence>
<sequence length="378" mass="41940">MRYLLFFFLLVRVGMGQTPPSGWSSRQQGITLEMSPPNLPTNRVFLYSLYPPEASTKSTQSWLKNKAETDLPTLGKQVRPLQYNHTGPIQNFTGAIMNQGKAQVVAYMAVEQAGQIHWARIITDADPKFFKPYLTEAIKHFTTVSNVSTSTTASKKKPEKRARSKRPETPLTAPGKGLTAAQIQGIYMHLETGFGVGGFVTQNYEAYLFLKDGTVYEYPDVPPYDLDVPTSRQIEPKRWGRWKKQGSQLRIQESDGKTSTWDHWHVAVAAKPGEKLSGSFKSISGGGNVAFGGSSVVVSMKRITFSPNGQFRLESTGGGSDANVSAYSNKDLAGTYQLDQHVITLKFNNGQVERRFFYFYPDSKDTFGMGGSVFVPVD</sequence>
<reference evidence="3" key="1">
    <citation type="submission" date="2018-02" db="EMBL/GenBank/DDBJ databases">
        <title>Genome sequencing of Solimonas sp. HR-BB.</title>
        <authorList>
            <person name="Lee Y."/>
            <person name="Jeon C.O."/>
        </authorList>
    </citation>
    <scope>NUCLEOTIDE SEQUENCE [LARGE SCALE GENOMIC DNA]</scope>
    <source>
        <strain evidence="3">HR-U</strain>
    </source>
</reference>